<keyword evidence="2" id="KW-0677">Repeat</keyword>
<keyword evidence="6" id="KW-1185">Reference proteome</keyword>
<comment type="caution">
    <text evidence="5">The sequence shown here is derived from an EMBL/GenBank/DDBJ whole genome shotgun (WGS) entry which is preliminary data.</text>
</comment>
<sequence length="485" mass="54414">MTTPKTLSKTLHSPVLLPSPSLDQIAKLITTHPSSLPLRPLLHSLLPPSLLSTSPSFLPSLLSRLSLSHSPSFHSLHLFLYSLITLPSLPLPDLSLSLCLTLHSLSRSHHLPSSLHLLSFLSLSRPSLLSPRVLSLLLSSPKLNFPSTLDLFARAEKIWARAGIPFGPEEFASLLRTFCVRGRVVEAHAAYKRLYSKFPFSQRLINTLLLGFKQSGDVDALDTFYHGLVVRGFEPDSVTYCIRIDAYCKNGRFEDALKLFEEMDNRENCEITIKTVTTLIHGAGIVKNPRAARKLFDDMGERGLSPDRGAYNALMGAYVKSRDMKSAMEVMAEMEMNEVGVDDVSYNMLFCGLNRTNDLEGIWNLYQKMVQTNFIPRTRTIMLLMKTFCKNGQPDLGLEVWDYLVGKGCCPHVHALDWLVTALCCRGAVQEAYRCFKDVTERGQVPSQRAFRVLESSLAKEKEMEKFNEISCIMEDLRASRCVPS</sequence>
<dbReference type="NCBIfam" id="TIGR00756">
    <property type="entry name" value="PPR"/>
    <property type="match status" value="5"/>
</dbReference>
<feature type="repeat" description="PPR" evidence="4">
    <location>
        <begin position="342"/>
        <end position="376"/>
    </location>
</feature>
<name>A0A9Q0CQF2_9POAL</name>
<dbReference type="Pfam" id="PF13041">
    <property type="entry name" value="PPR_2"/>
    <property type="match status" value="1"/>
</dbReference>
<dbReference type="Gene3D" id="1.25.40.10">
    <property type="entry name" value="Tetratricopeptide repeat domain"/>
    <property type="match status" value="3"/>
</dbReference>
<dbReference type="Pfam" id="PF12854">
    <property type="entry name" value="PPR_1"/>
    <property type="match status" value="1"/>
</dbReference>
<organism evidence="5 6">
    <name type="scientific">Rhynchospora breviuscula</name>
    <dbReference type="NCBI Taxonomy" id="2022672"/>
    <lineage>
        <taxon>Eukaryota</taxon>
        <taxon>Viridiplantae</taxon>
        <taxon>Streptophyta</taxon>
        <taxon>Embryophyta</taxon>
        <taxon>Tracheophyta</taxon>
        <taxon>Spermatophyta</taxon>
        <taxon>Magnoliopsida</taxon>
        <taxon>Liliopsida</taxon>
        <taxon>Poales</taxon>
        <taxon>Cyperaceae</taxon>
        <taxon>Cyperoideae</taxon>
        <taxon>Rhynchosporeae</taxon>
        <taxon>Rhynchospora</taxon>
    </lineage>
</organism>
<dbReference type="OrthoDB" id="185373at2759"/>
<keyword evidence="3" id="KW-0809">Transit peptide</keyword>
<dbReference type="PANTHER" id="PTHR47941">
    <property type="entry name" value="PENTATRICOPEPTIDE REPEAT-CONTAINING PROTEIN 3, MITOCHONDRIAL"/>
    <property type="match status" value="1"/>
</dbReference>
<feature type="repeat" description="PPR" evidence="4">
    <location>
        <begin position="272"/>
        <end position="306"/>
    </location>
</feature>
<evidence type="ECO:0000313" key="5">
    <source>
        <dbReference type="EMBL" id="KAJ1698267.1"/>
    </source>
</evidence>
<protein>
    <recommendedName>
        <fullName evidence="7">Pentatricopeptide repeat-containing protein</fullName>
    </recommendedName>
</protein>
<proteinExistence type="inferred from homology"/>
<dbReference type="Proteomes" id="UP001151287">
    <property type="component" value="Unassembled WGS sequence"/>
</dbReference>
<evidence type="ECO:0000256" key="1">
    <source>
        <dbReference type="ARBA" id="ARBA00007626"/>
    </source>
</evidence>
<dbReference type="EMBL" id="JAMQYH010000002">
    <property type="protein sequence ID" value="KAJ1698267.1"/>
    <property type="molecule type" value="Genomic_DNA"/>
</dbReference>
<feature type="repeat" description="PPR" evidence="4">
    <location>
        <begin position="236"/>
        <end position="266"/>
    </location>
</feature>
<evidence type="ECO:0008006" key="7">
    <source>
        <dbReference type="Google" id="ProtNLM"/>
    </source>
</evidence>
<comment type="similarity">
    <text evidence="1">Belongs to the PPR family. P subfamily.</text>
</comment>
<dbReference type="InterPro" id="IPR011990">
    <property type="entry name" value="TPR-like_helical_dom_sf"/>
</dbReference>
<evidence type="ECO:0000256" key="2">
    <source>
        <dbReference type="ARBA" id="ARBA00022737"/>
    </source>
</evidence>
<evidence type="ECO:0000256" key="3">
    <source>
        <dbReference type="ARBA" id="ARBA00022946"/>
    </source>
</evidence>
<dbReference type="Pfam" id="PF01535">
    <property type="entry name" value="PPR"/>
    <property type="match status" value="2"/>
</dbReference>
<dbReference type="AlphaFoldDB" id="A0A9Q0CQF2"/>
<feature type="repeat" description="PPR" evidence="4">
    <location>
        <begin position="307"/>
        <end position="341"/>
    </location>
</feature>
<gene>
    <name evidence="5" type="ORF">LUZ63_006779</name>
</gene>
<evidence type="ECO:0000256" key="4">
    <source>
        <dbReference type="PROSITE-ProRule" id="PRU00708"/>
    </source>
</evidence>
<reference evidence="5" key="1">
    <citation type="journal article" date="2022" name="Cell">
        <title>Repeat-based holocentromeres influence genome architecture and karyotype evolution.</title>
        <authorList>
            <person name="Hofstatter P.G."/>
            <person name="Thangavel G."/>
            <person name="Lux T."/>
            <person name="Neumann P."/>
            <person name="Vondrak T."/>
            <person name="Novak P."/>
            <person name="Zhang M."/>
            <person name="Costa L."/>
            <person name="Castellani M."/>
            <person name="Scott A."/>
            <person name="Toegelov H."/>
            <person name="Fuchs J."/>
            <person name="Mata-Sucre Y."/>
            <person name="Dias Y."/>
            <person name="Vanzela A.L.L."/>
            <person name="Huettel B."/>
            <person name="Almeida C.C.S."/>
            <person name="Simkova H."/>
            <person name="Souza G."/>
            <person name="Pedrosa-Harand A."/>
            <person name="Macas J."/>
            <person name="Mayer K.F.X."/>
            <person name="Houben A."/>
            <person name="Marques A."/>
        </authorList>
    </citation>
    <scope>NUCLEOTIDE SEQUENCE</scope>
    <source>
        <strain evidence="5">RhyBre1mFocal</strain>
    </source>
</reference>
<evidence type="ECO:0000313" key="6">
    <source>
        <dbReference type="Proteomes" id="UP001151287"/>
    </source>
</evidence>
<dbReference type="PROSITE" id="PS51375">
    <property type="entry name" value="PPR"/>
    <property type="match status" value="5"/>
</dbReference>
<accession>A0A9Q0CQF2</accession>
<feature type="repeat" description="PPR" evidence="4">
    <location>
        <begin position="377"/>
        <end position="411"/>
    </location>
</feature>
<dbReference type="InterPro" id="IPR002885">
    <property type="entry name" value="PPR_rpt"/>
</dbReference>